<accession>A7I318</accession>
<dbReference type="Proteomes" id="UP000002407">
    <property type="component" value="Chromosome"/>
</dbReference>
<name>A7I318_CAMHC</name>
<sequence length="61" mass="7360">MNFKKRADKKAHNFCHKNEEKKIGKAIKTKIQERKQEKQLKFHAKNWIKKQENGLVTKLQI</sequence>
<protein>
    <submittedName>
        <fullName evidence="1">Uncharacterized protein</fullName>
    </submittedName>
</protein>
<evidence type="ECO:0000313" key="1">
    <source>
        <dbReference type="EMBL" id="ABS52438.1"/>
    </source>
</evidence>
<dbReference type="AlphaFoldDB" id="A7I318"/>
<dbReference type="RefSeq" id="WP_012109212.1">
    <property type="nucleotide sequence ID" value="NC_009714.1"/>
</dbReference>
<gene>
    <name evidence="1" type="ordered locus">CHAB381_1360</name>
</gene>
<dbReference type="HOGENOM" id="CLU_2913747_0_0_7"/>
<dbReference type="KEGG" id="cha:CHAB381_1360"/>
<proteinExistence type="predicted"/>
<organism evidence="1 2">
    <name type="scientific">Campylobacter hominis (strain ATCC BAA-381 / DSM 21671 / CCUG 45161 / LMG 19568 / NCTC 13146 / CH001A)</name>
    <dbReference type="NCBI Taxonomy" id="360107"/>
    <lineage>
        <taxon>Bacteria</taxon>
        <taxon>Pseudomonadati</taxon>
        <taxon>Campylobacterota</taxon>
        <taxon>Epsilonproteobacteria</taxon>
        <taxon>Campylobacterales</taxon>
        <taxon>Campylobacteraceae</taxon>
        <taxon>Campylobacter</taxon>
    </lineage>
</organism>
<reference evidence="2" key="1">
    <citation type="submission" date="2007-07" db="EMBL/GenBank/DDBJ databases">
        <title>Complete genome sequence of Campylobacter hominis ATCC BAA-381, a commensal isolated from the human gastrointestinal tract.</title>
        <authorList>
            <person name="Fouts D.E."/>
            <person name="Mongodin E.F."/>
            <person name="Puiu D."/>
            <person name="Sebastian Y."/>
            <person name="Miller W.G."/>
            <person name="Mandrell R.E."/>
            <person name="Nelson K.E."/>
        </authorList>
    </citation>
    <scope>NUCLEOTIDE SEQUENCE [LARGE SCALE GENOMIC DNA]</scope>
    <source>
        <strain evidence="2">ATCC BAA-381 / LMG 19568 / NCTC 13146 / CH001A</strain>
    </source>
</reference>
<keyword evidence="2" id="KW-1185">Reference proteome</keyword>
<evidence type="ECO:0000313" key="2">
    <source>
        <dbReference type="Proteomes" id="UP000002407"/>
    </source>
</evidence>
<dbReference type="EMBL" id="CP000776">
    <property type="protein sequence ID" value="ABS52438.1"/>
    <property type="molecule type" value="Genomic_DNA"/>
</dbReference>